<dbReference type="GO" id="GO:0009982">
    <property type="term" value="F:pseudouridine synthase activity"/>
    <property type="evidence" value="ECO:0007669"/>
    <property type="project" value="InterPro"/>
</dbReference>
<dbReference type="PROSITE" id="PS01129">
    <property type="entry name" value="PSI_RLU"/>
    <property type="match status" value="1"/>
</dbReference>
<dbReference type="InterPro" id="IPR020103">
    <property type="entry name" value="PsdUridine_synth_cat_dom_sf"/>
</dbReference>
<feature type="compositionally biased region" description="Basic and acidic residues" evidence="2">
    <location>
        <begin position="422"/>
        <end position="431"/>
    </location>
</feature>
<feature type="compositionally biased region" description="Basic and acidic residues" evidence="2">
    <location>
        <begin position="543"/>
        <end position="558"/>
    </location>
</feature>
<evidence type="ECO:0000259" key="3">
    <source>
        <dbReference type="Pfam" id="PF00849"/>
    </source>
</evidence>
<dbReference type="GeneID" id="25904833"/>
<name>A0A0L0G2P9_9EUKA</name>
<evidence type="ECO:0000313" key="5">
    <source>
        <dbReference type="Proteomes" id="UP000054560"/>
    </source>
</evidence>
<dbReference type="AlphaFoldDB" id="A0A0L0G2P9"/>
<dbReference type="STRING" id="667725.A0A0L0G2P9"/>
<dbReference type="OrthoDB" id="424794at2759"/>
<reference evidence="4 5" key="1">
    <citation type="submission" date="2011-02" db="EMBL/GenBank/DDBJ databases">
        <title>The Genome Sequence of Sphaeroforma arctica JP610.</title>
        <authorList>
            <consortium name="The Broad Institute Genome Sequencing Platform"/>
            <person name="Russ C."/>
            <person name="Cuomo C."/>
            <person name="Young S.K."/>
            <person name="Zeng Q."/>
            <person name="Gargeya S."/>
            <person name="Alvarado L."/>
            <person name="Berlin A."/>
            <person name="Chapman S.B."/>
            <person name="Chen Z."/>
            <person name="Freedman E."/>
            <person name="Gellesch M."/>
            <person name="Goldberg J."/>
            <person name="Griggs A."/>
            <person name="Gujja S."/>
            <person name="Heilman E."/>
            <person name="Heiman D."/>
            <person name="Howarth C."/>
            <person name="Mehta T."/>
            <person name="Neiman D."/>
            <person name="Pearson M."/>
            <person name="Roberts A."/>
            <person name="Saif S."/>
            <person name="Shea T."/>
            <person name="Shenoy N."/>
            <person name="Sisk P."/>
            <person name="Stolte C."/>
            <person name="Sykes S."/>
            <person name="White J."/>
            <person name="Yandava C."/>
            <person name="Burger G."/>
            <person name="Gray M.W."/>
            <person name="Holland P.W.H."/>
            <person name="King N."/>
            <person name="Lang F.B.F."/>
            <person name="Roger A.J."/>
            <person name="Ruiz-Trillo I."/>
            <person name="Haas B."/>
            <person name="Nusbaum C."/>
            <person name="Birren B."/>
        </authorList>
    </citation>
    <scope>NUCLEOTIDE SEQUENCE [LARGE SCALE GENOMIC DNA]</scope>
    <source>
        <strain evidence="4 5">JP610</strain>
    </source>
</reference>
<dbReference type="InterPro" id="IPR006224">
    <property type="entry name" value="PsdUridine_synth_RluA-like_CS"/>
</dbReference>
<dbReference type="eggNOG" id="KOG1919">
    <property type="taxonomic scope" value="Eukaryota"/>
</dbReference>
<dbReference type="InterPro" id="IPR006225">
    <property type="entry name" value="PsdUridine_synth_RluC/D"/>
</dbReference>
<feature type="domain" description="Pseudouridine synthase RsuA/RluA-like" evidence="3">
    <location>
        <begin position="143"/>
        <end position="288"/>
    </location>
</feature>
<protein>
    <recommendedName>
        <fullName evidence="3">Pseudouridine synthase RsuA/RluA-like domain-containing protein</fullName>
    </recommendedName>
</protein>
<dbReference type="NCBIfam" id="TIGR00005">
    <property type="entry name" value="rluA_subfam"/>
    <property type="match status" value="1"/>
</dbReference>
<evidence type="ECO:0000256" key="1">
    <source>
        <dbReference type="PIRSR" id="PIRSR606225-1"/>
    </source>
</evidence>
<feature type="active site" evidence="1">
    <location>
        <position position="185"/>
    </location>
</feature>
<sequence length="574" mass="63184">MPKKIRVGPNADRSLNFGTSKIQAPATDLTRLSFDAEQLDIDAHVDKVDGYRLVRPYYYVYRAFCKGRWTDQTVIDTLIEEFKAGTEEYYRTAIKEGRIGINERRTEAEYRMKQGDRLVHWIHRHEPPVTDQPIDIVHEDDEVIVVNKPASIPVHPCGRYRVNSVAYLMGLESGYPDLGVVHRLDRLTSGILILGKTTKVAAKYSEWIRDRDVQKTYLARVRGVFPSEPCACDLSTGMMLKRMGVVGCTPDGKPALTNFELLHTDGKTSVVKCMPRTGRQHQIRVHLQYLGHPIVNDPIYAHPAFGDAKGEELKDPALLERVDAALLAGVLRNDAPHEIFPHQGIQPKTPQLGQVLPEDKTATAFIKSTALKFSVNAEEPSEFGSTLASTTDGAPLTTVGQVVDLEGVSAAVGAAYTAEDVKADADKEPSAKRTHSPTRPDNVGSQKKYKKSYEIMTTPLAADIDPYCGECRIVRPRPSPSTMVLYLHAYKYEGDAFNYTAPAPAWASEGYTTDEESSTTGAADNGIDRGPRPGDASSYAADGESKSNTGEDNKHLDVESAAVNLEPKQETNGL</sequence>
<dbReference type="Proteomes" id="UP000054560">
    <property type="component" value="Unassembled WGS sequence"/>
</dbReference>
<keyword evidence="5" id="KW-1185">Reference proteome</keyword>
<dbReference type="GO" id="GO:0000455">
    <property type="term" value="P:enzyme-directed rRNA pseudouridine synthesis"/>
    <property type="evidence" value="ECO:0007669"/>
    <property type="project" value="TreeGrafter"/>
</dbReference>
<organism evidence="4 5">
    <name type="scientific">Sphaeroforma arctica JP610</name>
    <dbReference type="NCBI Taxonomy" id="667725"/>
    <lineage>
        <taxon>Eukaryota</taxon>
        <taxon>Ichthyosporea</taxon>
        <taxon>Ichthyophonida</taxon>
        <taxon>Sphaeroforma</taxon>
    </lineage>
</organism>
<dbReference type="GO" id="GO:0003723">
    <property type="term" value="F:RNA binding"/>
    <property type="evidence" value="ECO:0007669"/>
    <property type="project" value="InterPro"/>
</dbReference>
<evidence type="ECO:0000313" key="4">
    <source>
        <dbReference type="EMBL" id="KNC83412.1"/>
    </source>
</evidence>
<dbReference type="Pfam" id="PF00849">
    <property type="entry name" value="PseudoU_synth_2"/>
    <property type="match status" value="1"/>
</dbReference>
<proteinExistence type="predicted"/>
<feature type="region of interest" description="Disordered" evidence="2">
    <location>
        <begin position="422"/>
        <end position="450"/>
    </location>
</feature>
<gene>
    <name evidence="4" type="ORF">SARC_04329</name>
</gene>
<evidence type="ECO:0000256" key="2">
    <source>
        <dbReference type="SAM" id="MobiDB-lite"/>
    </source>
</evidence>
<dbReference type="InterPro" id="IPR050188">
    <property type="entry name" value="RluA_PseudoU_synthase"/>
</dbReference>
<dbReference type="PANTHER" id="PTHR21600:SF40">
    <property type="entry name" value="PSEUDOURIDYLATE SYNTHASE RPUSD2"/>
    <property type="match status" value="1"/>
</dbReference>
<dbReference type="Gene3D" id="3.30.2350.10">
    <property type="entry name" value="Pseudouridine synthase"/>
    <property type="match status" value="1"/>
</dbReference>
<dbReference type="PANTHER" id="PTHR21600">
    <property type="entry name" value="MITOCHONDRIAL RNA PSEUDOURIDINE SYNTHASE"/>
    <property type="match status" value="1"/>
</dbReference>
<dbReference type="RefSeq" id="XP_014157314.1">
    <property type="nucleotide sequence ID" value="XM_014301839.1"/>
</dbReference>
<feature type="region of interest" description="Disordered" evidence="2">
    <location>
        <begin position="510"/>
        <end position="574"/>
    </location>
</feature>
<dbReference type="InterPro" id="IPR006145">
    <property type="entry name" value="PsdUridine_synth_RsuA/RluA"/>
</dbReference>
<accession>A0A0L0G2P9</accession>
<dbReference type="SUPFAM" id="SSF55120">
    <property type="entry name" value="Pseudouridine synthase"/>
    <property type="match status" value="1"/>
</dbReference>
<dbReference type="EMBL" id="KQ241835">
    <property type="protein sequence ID" value="KNC83412.1"/>
    <property type="molecule type" value="Genomic_DNA"/>
</dbReference>
<dbReference type="CDD" id="cd02557">
    <property type="entry name" value="PseudoU_synth_ScRIB2"/>
    <property type="match status" value="1"/>
</dbReference>